<dbReference type="InterPro" id="IPR019056">
    <property type="entry name" value="Phage_TAC_6"/>
</dbReference>
<sequence>MTSAFDWPALLRAGLVTLRLRPAEFWSLTPAELSLMLGLDQRPHPMTRDRFLALSQSHPDQPCEVPYDPVRP</sequence>
<gene>
    <name evidence="1" type="ORF">FHG66_00435</name>
</gene>
<dbReference type="EMBL" id="VDFU01000001">
    <property type="protein sequence ID" value="TNC52798.1"/>
    <property type="molecule type" value="Genomic_DNA"/>
</dbReference>
<accession>A0A5C4N599</accession>
<dbReference type="AlphaFoldDB" id="A0A5C4N599"/>
<name>A0A5C4N599_9RHOB</name>
<protein>
    <submittedName>
        <fullName evidence="1">Phage tail assembly chaperone</fullName>
    </submittedName>
</protein>
<dbReference type="InterPro" id="IPR011739">
    <property type="entry name" value="GTA_rcc01693"/>
</dbReference>
<comment type="caution">
    <text evidence="1">The sequence shown here is derived from an EMBL/GenBank/DDBJ whole genome shotgun (WGS) entry which is preliminary data.</text>
</comment>
<proteinExistence type="predicted"/>
<organism evidence="1 2">
    <name type="scientific">Rubellimicrobium rubrum</name>
    <dbReference type="NCBI Taxonomy" id="2585369"/>
    <lineage>
        <taxon>Bacteria</taxon>
        <taxon>Pseudomonadati</taxon>
        <taxon>Pseudomonadota</taxon>
        <taxon>Alphaproteobacteria</taxon>
        <taxon>Rhodobacterales</taxon>
        <taxon>Roseobacteraceae</taxon>
        <taxon>Rubellimicrobium</taxon>
    </lineage>
</organism>
<evidence type="ECO:0000313" key="2">
    <source>
        <dbReference type="Proteomes" id="UP000305887"/>
    </source>
</evidence>
<dbReference type="Proteomes" id="UP000305887">
    <property type="component" value="Unassembled WGS sequence"/>
</dbReference>
<dbReference type="Pfam" id="PF09550">
    <property type="entry name" value="Phage_TAC_6"/>
    <property type="match status" value="1"/>
</dbReference>
<keyword evidence="2" id="KW-1185">Reference proteome</keyword>
<dbReference type="RefSeq" id="WP_139074565.1">
    <property type="nucleotide sequence ID" value="NZ_VDFU01000001.1"/>
</dbReference>
<dbReference type="NCBIfam" id="TIGR02216">
    <property type="entry name" value="phage_TIGR02216"/>
    <property type="match status" value="1"/>
</dbReference>
<dbReference type="OrthoDB" id="7582980at2"/>
<evidence type="ECO:0000313" key="1">
    <source>
        <dbReference type="EMBL" id="TNC52798.1"/>
    </source>
</evidence>
<reference evidence="1 2" key="1">
    <citation type="submission" date="2019-06" db="EMBL/GenBank/DDBJ databases">
        <title>YIM 131921 draft genome.</title>
        <authorList>
            <person name="Jiang L."/>
        </authorList>
    </citation>
    <scope>NUCLEOTIDE SEQUENCE [LARGE SCALE GENOMIC DNA]</scope>
    <source>
        <strain evidence="1 2">YIM 131921</strain>
    </source>
</reference>